<dbReference type="RefSeq" id="YP_010800457.1">
    <property type="nucleotide sequence ID" value="NC_076869.1"/>
</dbReference>
<evidence type="ECO:0000313" key="2">
    <source>
        <dbReference type="Proteomes" id="UP000831439"/>
    </source>
</evidence>
<sequence>MLPLPRSLYGGEDCKTILIFITIFTSIQTSRQRQRWSQWKKFFKNFLQTAQSRFYFKFV</sequence>
<reference evidence="1 2" key="1">
    <citation type="journal article" date="2020" name="Genomics">
        <title>Characterization of a novel alphabaculovirus isolated from the Southern armyworm, Spodoptera eridania (Cramer, 1782) (Lepidoptera: Noctuidae) and the evolution of odv-e66, a bacterium-acquired baculoviral chondroitinase gene.</title>
        <authorList>
            <person name="Rodrigues D.T."/>
            <person name="Peterson L."/>
            <person name="de Oliveira L.B."/>
            <person name="Sosa-Gomez D.R."/>
            <person name="Ribeiro B.M."/>
            <person name="Ardisson-Araujo D.M.P."/>
        </authorList>
    </citation>
    <scope>NUCLEOTIDE SEQUENCE [LARGE SCALE GENOMIC DNA]</scope>
    <source>
        <strain evidence="1">CNPSo-165</strain>
    </source>
</reference>
<accession>A0ABX6TPY4</accession>
<dbReference type="EMBL" id="MT040195">
    <property type="protein sequence ID" value="QNV47793.1"/>
    <property type="molecule type" value="Genomic_DNA"/>
</dbReference>
<evidence type="ECO:0000313" key="1">
    <source>
        <dbReference type="EMBL" id="QNV47793.1"/>
    </source>
</evidence>
<keyword evidence="2" id="KW-1185">Reference proteome</keyword>
<protein>
    <submittedName>
        <fullName evidence="1">Uncharacterized protein</fullName>
    </submittedName>
</protein>
<name>A0ABX6TPY4_9ABAC</name>
<organism evidence="1 2">
    <name type="scientific">Spodoptera eridania nucleopolyhedrovirus</name>
    <dbReference type="NCBI Taxonomy" id="2315721"/>
    <lineage>
        <taxon>Viruses</taxon>
        <taxon>Viruses incertae sedis</taxon>
        <taxon>Naldaviricetes</taxon>
        <taxon>Lefavirales</taxon>
        <taxon>Baculoviridae</taxon>
        <taxon>Alphabaculovirus</taxon>
        <taxon>Alphabaculovirus speridaniae</taxon>
    </lineage>
</organism>
<dbReference type="GeneID" id="80539061"/>
<dbReference type="Proteomes" id="UP000831439">
    <property type="component" value="Segment"/>
</dbReference>
<proteinExistence type="predicted"/>